<evidence type="ECO:0000256" key="1">
    <source>
        <dbReference type="SAM" id="MobiDB-lite"/>
    </source>
</evidence>
<evidence type="ECO:0000313" key="2">
    <source>
        <dbReference type="EMBL" id="CCC47844.1"/>
    </source>
</evidence>
<reference evidence="2" key="1">
    <citation type="journal article" date="2012" name="Proc. Natl. Acad. Sci. U.S.A.">
        <title>Antigenic diversity is generated by distinct evolutionary mechanisms in African trypanosome species.</title>
        <authorList>
            <person name="Jackson A.P."/>
            <person name="Berry A."/>
            <person name="Aslett M."/>
            <person name="Allison H.C."/>
            <person name="Burton P."/>
            <person name="Vavrova-Anderson J."/>
            <person name="Brown R."/>
            <person name="Browne H."/>
            <person name="Corton N."/>
            <person name="Hauser H."/>
            <person name="Gamble J."/>
            <person name="Gilderthorp R."/>
            <person name="Marcello L."/>
            <person name="McQuillan J."/>
            <person name="Otto T.D."/>
            <person name="Quail M.A."/>
            <person name="Sanders M.J."/>
            <person name="van Tonder A."/>
            <person name="Ginger M.L."/>
            <person name="Field M.C."/>
            <person name="Barry J.D."/>
            <person name="Hertz-Fowler C."/>
            <person name="Berriman M."/>
        </authorList>
    </citation>
    <scope>NUCLEOTIDE SEQUENCE</scope>
    <source>
        <strain evidence="2">Y486</strain>
    </source>
</reference>
<name>G0TV78_TRYVY</name>
<organism evidence="2">
    <name type="scientific">Trypanosoma vivax (strain Y486)</name>
    <dbReference type="NCBI Taxonomy" id="1055687"/>
    <lineage>
        <taxon>Eukaryota</taxon>
        <taxon>Discoba</taxon>
        <taxon>Euglenozoa</taxon>
        <taxon>Kinetoplastea</taxon>
        <taxon>Metakinetoplastina</taxon>
        <taxon>Trypanosomatida</taxon>
        <taxon>Trypanosomatidae</taxon>
        <taxon>Trypanosoma</taxon>
        <taxon>Duttonella</taxon>
    </lineage>
</organism>
<gene>
    <name evidence="2" type="ORF">TVY486_0500530</name>
</gene>
<accession>G0TV78</accession>
<proteinExistence type="predicted"/>
<feature type="region of interest" description="Disordered" evidence="1">
    <location>
        <begin position="120"/>
        <end position="140"/>
    </location>
</feature>
<sequence>MQTTNDKNMNSDYPHTNQPSPGSLSRAFKCFTQRKSKDAPAFHITKDLKEHTKGARRPLKQTHAPWTQQRNSGEKGKGAQQRTVPLCGLLLRAEGRCHSPKRLAVDSISFRGMGPHLRRANRHAKGAKQAKAFPQYTMET</sequence>
<dbReference type="AlphaFoldDB" id="G0TV78"/>
<feature type="region of interest" description="Disordered" evidence="1">
    <location>
        <begin position="1"/>
        <end position="81"/>
    </location>
</feature>
<feature type="compositionally biased region" description="Polar residues" evidence="1">
    <location>
        <begin position="1"/>
        <end position="23"/>
    </location>
</feature>
<feature type="compositionally biased region" description="Basic and acidic residues" evidence="1">
    <location>
        <begin position="35"/>
        <end position="53"/>
    </location>
</feature>
<dbReference type="EMBL" id="HE573021">
    <property type="protein sequence ID" value="CCC47844.1"/>
    <property type="molecule type" value="Genomic_DNA"/>
</dbReference>
<protein>
    <submittedName>
        <fullName evidence="2">Uncharacterized protein</fullName>
    </submittedName>
</protein>